<protein>
    <recommendedName>
        <fullName evidence="1">N-acetyltransferase domain-containing protein</fullName>
    </recommendedName>
</protein>
<dbReference type="Gene3D" id="3.40.630.30">
    <property type="match status" value="1"/>
</dbReference>
<dbReference type="Gene3D" id="1.10.287.900">
    <property type="entry name" value="The crystal structure of the spermine/spermidine acetyltransferase from enterococcus faecali"/>
    <property type="match status" value="1"/>
</dbReference>
<dbReference type="CDD" id="cd04301">
    <property type="entry name" value="NAT_SF"/>
    <property type="match status" value="1"/>
</dbReference>
<comment type="caution">
    <text evidence="2">The sequence shown here is derived from an EMBL/GenBank/DDBJ whole genome shotgun (WGS) entry which is preliminary data.</text>
</comment>
<evidence type="ECO:0000259" key="1">
    <source>
        <dbReference type="PROSITE" id="PS51186"/>
    </source>
</evidence>
<dbReference type="InterPro" id="IPR016181">
    <property type="entry name" value="Acyl_CoA_acyltransferase"/>
</dbReference>
<gene>
    <name evidence="2" type="ORF">Sya03_55450</name>
</gene>
<dbReference type="EMBL" id="BOOY01000039">
    <property type="protein sequence ID" value="GIJ06193.1"/>
    <property type="molecule type" value="Genomic_DNA"/>
</dbReference>
<dbReference type="Proteomes" id="UP000652013">
    <property type="component" value="Unassembled WGS sequence"/>
</dbReference>
<organism evidence="2 3">
    <name type="scientific">Spirilliplanes yamanashiensis</name>
    <dbReference type="NCBI Taxonomy" id="42233"/>
    <lineage>
        <taxon>Bacteria</taxon>
        <taxon>Bacillati</taxon>
        <taxon>Actinomycetota</taxon>
        <taxon>Actinomycetes</taxon>
        <taxon>Micromonosporales</taxon>
        <taxon>Micromonosporaceae</taxon>
        <taxon>Spirilliplanes</taxon>
    </lineage>
</organism>
<dbReference type="GO" id="GO:0016747">
    <property type="term" value="F:acyltransferase activity, transferring groups other than amino-acyl groups"/>
    <property type="evidence" value="ECO:0007669"/>
    <property type="project" value="InterPro"/>
</dbReference>
<dbReference type="InterPro" id="IPR027455">
    <property type="entry name" value="Sper_AcTfrase_N"/>
</dbReference>
<reference evidence="2" key="1">
    <citation type="submission" date="2021-01" db="EMBL/GenBank/DDBJ databases">
        <title>Whole genome shotgun sequence of Spirilliplanes yamanashiensis NBRC 15828.</title>
        <authorList>
            <person name="Komaki H."/>
            <person name="Tamura T."/>
        </authorList>
    </citation>
    <scope>NUCLEOTIDE SEQUENCE</scope>
    <source>
        <strain evidence="2">NBRC 15828</strain>
    </source>
</reference>
<dbReference type="SUPFAM" id="SSF55729">
    <property type="entry name" value="Acyl-CoA N-acyltransferases (Nat)"/>
    <property type="match status" value="1"/>
</dbReference>
<proteinExistence type="predicted"/>
<name>A0A8J4DMA0_9ACTN</name>
<dbReference type="RefSeq" id="WP_203941380.1">
    <property type="nucleotide sequence ID" value="NZ_BAAAGJ010000014.1"/>
</dbReference>
<dbReference type="Pfam" id="PF00583">
    <property type="entry name" value="Acetyltransf_1"/>
    <property type="match status" value="1"/>
</dbReference>
<accession>A0A8J4DMA0</accession>
<feature type="domain" description="N-acetyltransferase" evidence="1">
    <location>
        <begin position="3"/>
        <end position="145"/>
    </location>
</feature>
<dbReference type="InterPro" id="IPR050276">
    <property type="entry name" value="MshD_Acetyltransferase"/>
</dbReference>
<dbReference type="AlphaFoldDB" id="A0A8J4DMA0"/>
<dbReference type="InterPro" id="IPR000182">
    <property type="entry name" value="GNAT_dom"/>
</dbReference>
<dbReference type="PANTHER" id="PTHR43617:SF2">
    <property type="entry name" value="UPF0039 PROTEIN SLL0451"/>
    <property type="match status" value="1"/>
</dbReference>
<sequence>MDVDLVPVTAANWRACAALRVRPDQERFVSPVTYYLCLCHYGDVWHPLAITRDGVVAGFVMWGVDDDRSRWIGGLVVDAAHQRAGLGRAAVERLVERFAAEPDCPGAALSYQPANTGARALYASLGFAETGEVEDDEVVARRPFARG</sequence>
<dbReference type="PROSITE" id="PS51186">
    <property type="entry name" value="GNAT"/>
    <property type="match status" value="1"/>
</dbReference>
<dbReference type="PANTHER" id="PTHR43617">
    <property type="entry name" value="L-AMINO ACID N-ACETYLTRANSFERASE"/>
    <property type="match status" value="1"/>
</dbReference>
<keyword evidence="3" id="KW-1185">Reference proteome</keyword>
<evidence type="ECO:0000313" key="2">
    <source>
        <dbReference type="EMBL" id="GIJ06193.1"/>
    </source>
</evidence>
<evidence type="ECO:0000313" key="3">
    <source>
        <dbReference type="Proteomes" id="UP000652013"/>
    </source>
</evidence>